<evidence type="ECO:0000313" key="4">
    <source>
        <dbReference type="Proteomes" id="UP000186102"/>
    </source>
</evidence>
<evidence type="ECO:0000256" key="1">
    <source>
        <dbReference type="ARBA" id="ARBA00023002"/>
    </source>
</evidence>
<dbReference type="Gene3D" id="1.20.1050.140">
    <property type="match status" value="1"/>
</dbReference>
<dbReference type="Pfam" id="PF02754">
    <property type="entry name" value="CCG"/>
    <property type="match status" value="2"/>
</dbReference>
<sequence length="309" mass="34037">MPRLDKVAQIPKPEKIFVFKSCVASNKYPGIEACSFDSLRVLGVEPVDSDEQTCCGGFVTFANVAAPTASMPAVARNLSLAEEKGLDTCVVCNGCWTFLNEFGHFMNHNEEVKASVNMMLNMMGKEYKGTSNVYHIAEMYYRLKEELAANVKRPLTGIKVATHYGCHYLGGGKYTAIDDAQMPSYLEEIIEILGGEVVPYTANRECCGTGFTQIINGKDLSIEHTKSKLDSVKEADPDILVVQCPYCHSQLDRIQQQLNFRDEGDFQTPVLHIAQLVGMGLGLDVAKLGFAAHVSGRARLENVLDRIGR</sequence>
<dbReference type="Proteomes" id="UP000186102">
    <property type="component" value="Unassembled WGS sequence"/>
</dbReference>
<keyword evidence="1" id="KW-0560">Oxidoreductase</keyword>
<dbReference type="PANTHER" id="PTHR42947">
    <property type="entry name" value="COB--COM HETERODISULFIDE REDUCTASE SUBUNIT B 1"/>
    <property type="match status" value="1"/>
</dbReference>
<organism evidence="3 4">
    <name type="scientific">Desulfosporosinus metallidurans</name>
    <dbReference type="NCBI Taxonomy" id="1888891"/>
    <lineage>
        <taxon>Bacteria</taxon>
        <taxon>Bacillati</taxon>
        <taxon>Bacillota</taxon>
        <taxon>Clostridia</taxon>
        <taxon>Eubacteriales</taxon>
        <taxon>Desulfitobacteriaceae</taxon>
        <taxon>Desulfosporosinus</taxon>
    </lineage>
</organism>
<name>A0A1Q8R093_9FIRM</name>
<gene>
    <name evidence="3" type="ORF">DSOL_1256</name>
</gene>
<evidence type="ECO:0000259" key="2">
    <source>
        <dbReference type="Pfam" id="PF02754"/>
    </source>
</evidence>
<dbReference type="RefSeq" id="WP_170871452.1">
    <property type="nucleotide sequence ID" value="NZ_MLBF01000006.1"/>
</dbReference>
<dbReference type="PANTHER" id="PTHR42947:SF1">
    <property type="entry name" value="COB--COM HETERODISULFIDE REDUCTASE SUBUNIT B 1"/>
    <property type="match status" value="1"/>
</dbReference>
<dbReference type="InterPro" id="IPR004017">
    <property type="entry name" value="Cys_rich_dom"/>
</dbReference>
<protein>
    <submittedName>
        <fullName evidence="3">CoB--CoM heterodisulfide reductase subunit B</fullName>
    </submittedName>
</protein>
<dbReference type="EMBL" id="MLBF01000006">
    <property type="protein sequence ID" value="OLN32810.1"/>
    <property type="molecule type" value="Genomic_DNA"/>
</dbReference>
<dbReference type="GO" id="GO:0016491">
    <property type="term" value="F:oxidoreductase activity"/>
    <property type="evidence" value="ECO:0007669"/>
    <property type="project" value="UniProtKB-KW"/>
</dbReference>
<feature type="domain" description="Cysteine-rich" evidence="2">
    <location>
        <begin position="18"/>
        <end position="99"/>
    </location>
</feature>
<dbReference type="STRING" id="1888891.DSOL_1256"/>
<proteinExistence type="predicted"/>
<evidence type="ECO:0000313" key="3">
    <source>
        <dbReference type="EMBL" id="OLN32810.1"/>
    </source>
</evidence>
<dbReference type="InterPro" id="IPR051278">
    <property type="entry name" value="HdrB/HdrD_reductase"/>
</dbReference>
<reference evidence="3 4" key="1">
    <citation type="submission" date="2016-09" db="EMBL/GenBank/DDBJ databases">
        <title>Complete genome of Desulfosporosinus sp. OL.</title>
        <authorList>
            <person name="Mardanov A."/>
            <person name="Beletsky A."/>
            <person name="Panova A."/>
            <person name="Karnachuk O."/>
            <person name="Ravin N."/>
        </authorList>
    </citation>
    <scope>NUCLEOTIDE SEQUENCE [LARGE SCALE GENOMIC DNA]</scope>
    <source>
        <strain evidence="3 4">OL</strain>
    </source>
</reference>
<accession>A0A1Q8R093</accession>
<comment type="caution">
    <text evidence="3">The sequence shown here is derived from an EMBL/GenBank/DDBJ whole genome shotgun (WGS) entry which is preliminary data.</text>
</comment>
<feature type="domain" description="Cysteine-rich" evidence="2">
    <location>
        <begin position="160"/>
        <end position="252"/>
    </location>
</feature>
<dbReference type="AlphaFoldDB" id="A0A1Q8R093"/>
<keyword evidence="4" id="KW-1185">Reference proteome</keyword>